<proteinExistence type="predicted"/>
<keyword evidence="2" id="KW-1185">Reference proteome</keyword>
<dbReference type="RefSeq" id="WP_089377394.1">
    <property type="nucleotide sequence ID" value="NZ_FZNX01000001.1"/>
</dbReference>
<reference evidence="2" key="1">
    <citation type="submission" date="2017-06" db="EMBL/GenBank/DDBJ databases">
        <authorList>
            <person name="Varghese N."/>
            <person name="Submissions S."/>
        </authorList>
    </citation>
    <scope>NUCLEOTIDE SEQUENCE [LARGE SCALE GENOMIC DNA]</scope>
    <source>
        <strain evidence="2">DSM 27993</strain>
    </source>
</reference>
<gene>
    <name evidence="1" type="ORF">SAMN04488111_1110</name>
</gene>
<dbReference type="AlphaFoldDB" id="A0A238VYE7"/>
<evidence type="ECO:0000313" key="1">
    <source>
        <dbReference type="EMBL" id="SNR38499.1"/>
    </source>
</evidence>
<dbReference type="Proteomes" id="UP000198412">
    <property type="component" value="Unassembled WGS sequence"/>
</dbReference>
<dbReference type="InterPro" id="IPR029016">
    <property type="entry name" value="GAF-like_dom_sf"/>
</dbReference>
<evidence type="ECO:0000313" key="2">
    <source>
        <dbReference type="Proteomes" id="UP000198412"/>
    </source>
</evidence>
<organism evidence="1 2">
    <name type="scientific">Lutibacter flavus</name>
    <dbReference type="NCBI Taxonomy" id="691689"/>
    <lineage>
        <taxon>Bacteria</taxon>
        <taxon>Pseudomonadati</taxon>
        <taxon>Bacteroidota</taxon>
        <taxon>Flavobacteriia</taxon>
        <taxon>Flavobacteriales</taxon>
        <taxon>Flavobacteriaceae</taxon>
        <taxon>Lutibacter</taxon>
    </lineage>
</organism>
<name>A0A238VYE7_9FLAO</name>
<protein>
    <recommendedName>
        <fullName evidence="3">GAF domain-containing protein</fullName>
    </recommendedName>
</protein>
<dbReference type="OrthoDB" id="627374at2"/>
<dbReference type="Gene3D" id="3.30.450.40">
    <property type="match status" value="1"/>
</dbReference>
<dbReference type="SUPFAM" id="SSF55781">
    <property type="entry name" value="GAF domain-like"/>
    <property type="match status" value="1"/>
</dbReference>
<dbReference type="EMBL" id="FZNX01000001">
    <property type="protein sequence ID" value="SNR38499.1"/>
    <property type="molecule type" value="Genomic_DNA"/>
</dbReference>
<accession>A0A238VYE7</accession>
<sequence length="796" mass="93377">MRILKSNYKKNSDLPLKLKISFKPIFEYLEKIAVDNNHFLKPSAIQLLEEYQNYPELKEGFDDFNQLEKYNKEVDKILDILFPDLLQENEIKAASIPFEFTSFKLSKRFSQIIEDAGEDYEFKLRNYEESKFYILACTFILAYCHDTHIDFRRPFYFDIPDKNTGITKHYRTLFNGDFFKVSPLENAPKITTEDINLLLDNFDNIDIWMEKFPPNSYQFEGFGIMNLFDVTSDQAISNLRENLLKKDDDSFQELEKSISHLYGSSTVQFGFSTYNSNINGLQFKNHKIKKSFIQQDKFGQECQGFFCDEILNKVLKNNELIAISDMEKYGNNSNYNGFYKVLKDQNIQSIILVPIQLKEDLLGVLELVSTKKYELNSINAYKLKDVIPVFKISIERYLEEYENKLESVIQENYTALHSSVKWKFYEEAEEYLFNLDLGNKRNYNLKEIVFDNVVPLYGQIDIKGSSVARNIAIQEDLVNQLNLASIIIEKAHALYNLPIYNDLLFRIDECLTNIKDGLNSGDELTLTDFLNKDIYPVFNHLKALDNNLKSDIDIYMQQIDDTLHVVYDKRKKYEESVNILNEELAKFIDKKQVEAQKMFPHYFERYKTDGIDYNMYVGQSLVKNCTYNKIYLYNFRLWQLQLMCELENIATNLKDTLEHPLDVASLILVHSNPLAIKFRMDEKRFDVDGAYNIRYEIIKKRIDKAHILNTNERLTQPGKIAIVYSQNKDAAEYLKYIKYLQSKNYLLKPVEKLIIEDLQGISGLKALRVAVNYNNTPENKITLNDLMKVITNDNLN</sequence>
<evidence type="ECO:0008006" key="3">
    <source>
        <dbReference type="Google" id="ProtNLM"/>
    </source>
</evidence>